<comment type="similarity">
    <text evidence="1">Belongs to the RNA polymerase beta chain family.</text>
</comment>
<dbReference type="Gene3D" id="2.40.270.10">
    <property type="entry name" value="DNA-directed RNA polymerase, subunit 2, domain 6"/>
    <property type="match status" value="1"/>
</dbReference>
<protein>
    <recommendedName>
        <fullName evidence="2">DNA-directed RNA polymerase</fullName>
        <ecNumber evidence="2">2.7.7.6</ecNumber>
    </recommendedName>
</protein>
<evidence type="ECO:0000313" key="9">
    <source>
        <dbReference type="Proteomes" id="UP001359559"/>
    </source>
</evidence>
<dbReference type="PANTHER" id="PTHR20856">
    <property type="entry name" value="DNA-DIRECTED RNA POLYMERASE I SUBUNIT 2"/>
    <property type="match status" value="1"/>
</dbReference>
<name>A0AAN9J794_CLITE</name>
<keyword evidence="6" id="KW-0804">Transcription</keyword>
<dbReference type="InterPro" id="IPR014724">
    <property type="entry name" value="RNA_pol_RPB2_OB-fold"/>
</dbReference>
<evidence type="ECO:0000256" key="1">
    <source>
        <dbReference type="ARBA" id="ARBA00006835"/>
    </source>
</evidence>
<dbReference type="GO" id="GO:0003677">
    <property type="term" value="F:DNA binding"/>
    <property type="evidence" value="ECO:0007669"/>
    <property type="project" value="InterPro"/>
</dbReference>
<dbReference type="GO" id="GO:0000428">
    <property type="term" value="C:DNA-directed RNA polymerase complex"/>
    <property type="evidence" value="ECO:0007669"/>
    <property type="project" value="UniProtKB-KW"/>
</dbReference>
<dbReference type="Gene3D" id="2.40.50.150">
    <property type="match status" value="1"/>
</dbReference>
<evidence type="ECO:0000256" key="3">
    <source>
        <dbReference type="ARBA" id="ARBA00022478"/>
    </source>
</evidence>
<gene>
    <name evidence="8" type="ORF">RJT34_15838</name>
</gene>
<keyword evidence="5" id="KW-0548">Nucleotidyltransferase</keyword>
<dbReference type="InterPro" id="IPR007120">
    <property type="entry name" value="DNA-dir_RNAP_su2_dom"/>
</dbReference>
<dbReference type="Proteomes" id="UP001359559">
    <property type="component" value="Unassembled WGS sequence"/>
</dbReference>
<dbReference type="GO" id="GO:0032549">
    <property type="term" value="F:ribonucleoside binding"/>
    <property type="evidence" value="ECO:0007669"/>
    <property type="project" value="InterPro"/>
</dbReference>
<dbReference type="GO" id="GO:0003899">
    <property type="term" value="F:DNA-directed RNA polymerase activity"/>
    <property type="evidence" value="ECO:0007669"/>
    <property type="project" value="UniProtKB-EC"/>
</dbReference>
<organism evidence="8 9">
    <name type="scientific">Clitoria ternatea</name>
    <name type="common">Butterfly pea</name>
    <dbReference type="NCBI Taxonomy" id="43366"/>
    <lineage>
        <taxon>Eukaryota</taxon>
        <taxon>Viridiplantae</taxon>
        <taxon>Streptophyta</taxon>
        <taxon>Embryophyta</taxon>
        <taxon>Tracheophyta</taxon>
        <taxon>Spermatophyta</taxon>
        <taxon>Magnoliopsida</taxon>
        <taxon>eudicotyledons</taxon>
        <taxon>Gunneridae</taxon>
        <taxon>Pentapetalae</taxon>
        <taxon>rosids</taxon>
        <taxon>fabids</taxon>
        <taxon>Fabales</taxon>
        <taxon>Fabaceae</taxon>
        <taxon>Papilionoideae</taxon>
        <taxon>50 kb inversion clade</taxon>
        <taxon>NPAAA clade</taxon>
        <taxon>indigoferoid/millettioid clade</taxon>
        <taxon>Phaseoleae</taxon>
        <taxon>Clitoria</taxon>
    </lineage>
</organism>
<dbReference type="InterPro" id="IPR015712">
    <property type="entry name" value="DNA-dir_RNA_pol_su2"/>
</dbReference>
<dbReference type="EC" id="2.7.7.6" evidence="2"/>
<dbReference type="SUPFAM" id="SSF64484">
    <property type="entry name" value="beta and beta-prime subunits of DNA dependent RNA-polymerase"/>
    <property type="match status" value="1"/>
</dbReference>
<dbReference type="GO" id="GO:0006351">
    <property type="term" value="P:DNA-templated transcription"/>
    <property type="evidence" value="ECO:0007669"/>
    <property type="project" value="InterPro"/>
</dbReference>
<feature type="domain" description="DNA-directed RNA polymerase subunit 2 hybrid-binding" evidence="7">
    <location>
        <begin position="198"/>
        <end position="255"/>
    </location>
</feature>
<keyword evidence="9" id="KW-1185">Reference proteome</keyword>
<dbReference type="AlphaFoldDB" id="A0AAN9J794"/>
<accession>A0AAN9J794</accession>
<dbReference type="InterPro" id="IPR037033">
    <property type="entry name" value="DNA-dir_RNAP_su2_hyb_sf"/>
</dbReference>
<comment type="caution">
    <text evidence="8">The sequence shown here is derived from an EMBL/GenBank/DDBJ whole genome shotgun (WGS) entry which is preliminary data.</text>
</comment>
<evidence type="ECO:0000313" key="8">
    <source>
        <dbReference type="EMBL" id="KAK7292979.1"/>
    </source>
</evidence>
<proteinExistence type="inferred from homology"/>
<evidence type="ECO:0000256" key="6">
    <source>
        <dbReference type="ARBA" id="ARBA00023163"/>
    </source>
</evidence>
<dbReference type="EMBL" id="JAYKXN010000004">
    <property type="protein sequence ID" value="KAK7292979.1"/>
    <property type="molecule type" value="Genomic_DNA"/>
</dbReference>
<sequence length="256" mass="27954">MAPRILLCDNVLGRLNQLFKRVSSANKSAGPFDSLLCVGQFFPNSLDQLYVGLSVVYLSGRSVVYLSSRSLSSVQQFGTYSQDDVDALRAIAEEPEIVDLATASDIPAGLSNSEGSDSIVSELVQEIKPRAGSPDEFTRLTAITWIFDAFCKLSADSAANVQSAAHLLDRLVKIPYLDEWSTMIEEYPIFINEAVQALLNASVQIPVGGNVRLGDKFSSRHRQNDGCGIIVQQEDFSFSKKGICPDLIMNPHGFPM</sequence>
<dbReference type="Pfam" id="PF00562">
    <property type="entry name" value="RNA_pol_Rpb2_6"/>
    <property type="match status" value="1"/>
</dbReference>
<keyword evidence="3" id="KW-0240">DNA-directed RNA polymerase</keyword>
<evidence type="ECO:0000256" key="2">
    <source>
        <dbReference type="ARBA" id="ARBA00012418"/>
    </source>
</evidence>
<evidence type="ECO:0000256" key="4">
    <source>
        <dbReference type="ARBA" id="ARBA00022679"/>
    </source>
</evidence>
<reference evidence="8 9" key="1">
    <citation type="submission" date="2024-01" db="EMBL/GenBank/DDBJ databases">
        <title>The genomes of 5 underutilized Papilionoideae crops provide insights into root nodulation and disease resistance.</title>
        <authorList>
            <person name="Yuan L."/>
        </authorList>
    </citation>
    <scope>NUCLEOTIDE SEQUENCE [LARGE SCALE GENOMIC DNA]</scope>
    <source>
        <strain evidence="8">LY-2023</strain>
        <tissue evidence="8">Leaf</tissue>
    </source>
</reference>
<dbReference type="Pfam" id="PF12755">
    <property type="entry name" value="Vac14_Fab1_bd"/>
    <property type="match status" value="1"/>
</dbReference>
<keyword evidence="4" id="KW-0808">Transferase</keyword>
<evidence type="ECO:0000259" key="7">
    <source>
        <dbReference type="Pfam" id="PF00562"/>
    </source>
</evidence>
<evidence type="ECO:0000256" key="5">
    <source>
        <dbReference type="ARBA" id="ARBA00022695"/>
    </source>
</evidence>